<comment type="subcellular location">
    <subcellularLocation>
        <location evidence="1">Cell membrane</location>
        <topology evidence="1">Multi-pass membrane protein</topology>
    </subcellularLocation>
</comment>
<dbReference type="PANTHER" id="PTHR43124">
    <property type="entry name" value="PURINE EFFLUX PUMP PBUE"/>
    <property type="match status" value="1"/>
</dbReference>
<reference evidence="8 9" key="1">
    <citation type="submission" date="2018-12" db="EMBL/GenBank/DDBJ databases">
        <title>Mesorhizobium carbonis sp. nov., isolated from coal mine water.</title>
        <authorList>
            <person name="Xin W."/>
            <person name="Xu Z."/>
            <person name="Xiang F."/>
            <person name="Zhang J."/>
            <person name="Xi L."/>
            <person name="Liu J."/>
        </authorList>
    </citation>
    <scope>NUCLEOTIDE SEQUENCE [LARGE SCALE GENOMIC DNA]</scope>
    <source>
        <strain evidence="8 9">B2.3</strain>
    </source>
</reference>
<dbReference type="OrthoDB" id="9788453at2"/>
<feature type="transmembrane region" description="Helical" evidence="6">
    <location>
        <begin position="212"/>
        <end position="232"/>
    </location>
</feature>
<dbReference type="Pfam" id="PF07690">
    <property type="entry name" value="MFS_1"/>
    <property type="match status" value="1"/>
</dbReference>
<keyword evidence="5 6" id="KW-0472">Membrane</keyword>
<keyword evidence="4 6" id="KW-1133">Transmembrane helix</keyword>
<feature type="transmembrane region" description="Helical" evidence="6">
    <location>
        <begin position="108"/>
        <end position="130"/>
    </location>
</feature>
<comment type="caution">
    <text evidence="8">The sequence shown here is derived from an EMBL/GenBank/DDBJ whole genome shotgun (WGS) entry which is preliminary data.</text>
</comment>
<name>A0A429Z1F9_9HYPH</name>
<protein>
    <submittedName>
        <fullName evidence="8">MFS transporter</fullName>
    </submittedName>
</protein>
<dbReference type="InterPro" id="IPR036259">
    <property type="entry name" value="MFS_trans_sf"/>
</dbReference>
<feature type="domain" description="Major facilitator superfamily (MFS) profile" evidence="7">
    <location>
        <begin position="17"/>
        <end position="390"/>
    </location>
</feature>
<sequence>MTTDATTRPAPRVHALMIATLAAGNFAIGMGAFVVIGILSPLADDLGLSKTGAGLIMTIYAVAYAVLSPLLVAYTGHLGRRTVLAIGLAVFALSAVLALVAWNGEMLYAARILAAIGGGLFTPVAASVAFSASAPAMRGRALARVFLGMTLAQALGIPLGSFVGYTFGWRAAFAIVAVLSVATLVLVMRTVPRHVAFQPNSLRTLVDALADWRSLVSILVTATITAAPYFVYTFITPLLEARMGFGRDGVTLVLLVYGVGAVAGSWAAGGWTDRFGPIRTIYGVLAVQALLMPVFSFLPVPLPVLLLLVFLWAMFGWSFLVPQQTRLVRQAPQRQAVVLSLNAACIYLGASLGSAAGGVVAENFGLDWLGIAGMLAVLLATVHLLISESLFRGRRAG</sequence>
<evidence type="ECO:0000313" key="8">
    <source>
        <dbReference type="EMBL" id="RST87576.1"/>
    </source>
</evidence>
<dbReference type="CDD" id="cd17324">
    <property type="entry name" value="MFS_NepI_like"/>
    <property type="match status" value="1"/>
</dbReference>
<dbReference type="GO" id="GO:0005886">
    <property type="term" value="C:plasma membrane"/>
    <property type="evidence" value="ECO:0007669"/>
    <property type="project" value="UniProtKB-SubCell"/>
</dbReference>
<dbReference type="EMBL" id="RWKW01000015">
    <property type="protein sequence ID" value="RST87576.1"/>
    <property type="molecule type" value="Genomic_DNA"/>
</dbReference>
<dbReference type="InterPro" id="IPR050189">
    <property type="entry name" value="MFS_Efflux_Transporters"/>
</dbReference>
<evidence type="ECO:0000256" key="4">
    <source>
        <dbReference type="ARBA" id="ARBA00022989"/>
    </source>
</evidence>
<dbReference type="RefSeq" id="WP_126698358.1">
    <property type="nucleotide sequence ID" value="NZ_RWKW01000015.1"/>
</dbReference>
<accession>A0A429Z1F9</accession>
<organism evidence="8 9">
    <name type="scientific">Aquibium carbonis</name>
    <dbReference type="NCBI Taxonomy" id="2495581"/>
    <lineage>
        <taxon>Bacteria</taxon>
        <taxon>Pseudomonadati</taxon>
        <taxon>Pseudomonadota</taxon>
        <taxon>Alphaproteobacteria</taxon>
        <taxon>Hyphomicrobiales</taxon>
        <taxon>Phyllobacteriaceae</taxon>
        <taxon>Aquibium</taxon>
    </lineage>
</organism>
<dbReference type="Gene3D" id="1.20.1250.20">
    <property type="entry name" value="MFS general substrate transporter like domains"/>
    <property type="match status" value="1"/>
</dbReference>
<feature type="transmembrane region" description="Helical" evidence="6">
    <location>
        <begin position="142"/>
        <end position="165"/>
    </location>
</feature>
<evidence type="ECO:0000256" key="2">
    <source>
        <dbReference type="ARBA" id="ARBA00022475"/>
    </source>
</evidence>
<feature type="transmembrane region" description="Helical" evidence="6">
    <location>
        <begin position="15"/>
        <end position="39"/>
    </location>
</feature>
<feature type="transmembrane region" description="Helical" evidence="6">
    <location>
        <begin position="83"/>
        <end position="102"/>
    </location>
</feature>
<keyword evidence="9" id="KW-1185">Reference proteome</keyword>
<proteinExistence type="predicted"/>
<feature type="transmembrane region" description="Helical" evidence="6">
    <location>
        <begin position="252"/>
        <end position="269"/>
    </location>
</feature>
<dbReference type="InterPro" id="IPR011701">
    <property type="entry name" value="MFS"/>
</dbReference>
<dbReference type="InterPro" id="IPR020846">
    <property type="entry name" value="MFS_dom"/>
</dbReference>
<feature type="transmembrane region" description="Helical" evidence="6">
    <location>
        <begin position="336"/>
        <end position="356"/>
    </location>
</feature>
<feature type="transmembrane region" description="Helical" evidence="6">
    <location>
        <begin position="51"/>
        <end position="71"/>
    </location>
</feature>
<feature type="transmembrane region" description="Helical" evidence="6">
    <location>
        <begin position="304"/>
        <end position="324"/>
    </location>
</feature>
<dbReference type="SUPFAM" id="SSF103473">
    <property type="entry name" value="MFS general substrate transporter"/>
    <property type="match status" value="1"/>
</dbReference>
<dbReference type="Proteomes" id="UP000278398">
    <property type="component" value="Unassembled WGS sequence"/>
</dbReference>
<dbReference type="AlphaFoldDB" id="A0A429Z1F9"/>
<evidence type="ECO:0000256" key="3">
    <source>
        <dbReference type="ARBA" id="ARBA00022692"/>
    </source>
</evidence>
<dbReference type="GO" id="GO:0022857">
    <property type="term" value="F:transmembrane transporter activity"/>
    <property type="evidence" value="ECO:0007669"/>
    <property type="project" value="InterPro"/>
</dbReference>
<evidence type="ECO:0000256" key="5">
    <source>
        <dbReference type="ARBA" id="ARBA00023136"/>
    </source>
</evidence>
<keyword evidence="2" id="KW-1003">Cell membrane</keyword>
<evidence type="ECO:0000259" key="7">
    <source>
        <dbReference type="PROSITE" id="PS50850"/>
    </source>
</evidence>
<feature type="transmembrane region" description="Helical" evidence="6">
    <location>
        <begin position="368"/>
        <end position="386"/>
    </location>
</feature>
<dbReference type="PANTHER" id="PTHR43124:SF10">
    <property type="entry name" value="PURINE EFFLUX PUMP PBUE"/>
    <property type="match status" value="1"/>
</dbReference>
<feature type="transmembrane region" description="Helical" evidence="6">
    <location>
        <begin position="171"/>
        <end position="191"/>
    </location>
</feature>
<evidence type="ECO:0000256" key="1">
    <source>
        <dbReference type="ARBA" id="ARBA00004651"/>
    </source>
</evidence>
<keyword evidence="3 6" id="KW-0812">Transmembrane</keyword>
<feature type="transmembrane region" description="Helical" evidence="6">
    <location>
        <begin position="281"/>
        <end position="298"/>
    </location>
</feature>
<evidence type="ECO:0000313" key="9">
    <source>
        <dbReference type="Proteomes" id="UP000278398"/>
    </source>
</evidence>
<evidence type="ECO:0000256" key="6">
    <source>
        <dbReference type="SAM" id="Phobius"/>
    </source>
</evidence>
<gene>
    <name evidence="8" type="ORF">EJC49_04950</name>
</gene>
<dbReference type="PROSITE" id="PS50850">
    <property type="entry name" value="MFS"/>
    <property type="match status" value="1"/>
</dbReference>